<dbReference type="InterPro" id="IPR003721">
    <property type="entry name" value="Pantoate_ligase"/>
</dbReference>
<feature type="binding site" evidence="13">
    <location>
        <begin position="149"/>
        <end position="152"/>
    </location>
    <ligand>
        <name>ATP</name>
        <dbReference type="ChEBI" id="CHEBI:30616"/>
    </ligand>
</feature>
<dbReference type="SUPFAM" id="SSF52374">
    <property type="entry name" value="Nucleotidylyl transferase"/>
    <property type="match status" value="1"/>
</dbReference>
<dbReference type="Pfam" id="PF02569">
    <property type="entry name" value="Pantoate_ligase"/>
    <property type="match status" value="1"/>
</dbReference>
<dbReference type="PANTHER" id="PTHR21299:SF1">
    <property type="entry name" value="PANTOATE--BETA-ALANINE LIGASE"/>
    <property type="match status" value="1"/>
</dbReference>
<evidence type="ECO:0000256" key="13">
    <source>
        <dbReference type="HAMAP-Rule" id="MF_00158"/>
    </source>
</evidence>
<feature type="active site" description="Proton donor" evidence="13">
    <location>
        <position position="39"/>
    </location>
</feature>
<evidence type="ECO:0000256" key="12">
    <source>
        <dbReference type="ARBA" id="ARBA00055042"/>
    </source>
</evidence>
<dbReference type="EMBL" id="PZKG01000010">
    <property type="protein sequence ID" value="PTE23105.1"/>
    <property type="molecule type" value="Genomic_DNA"/>
</dbReference>
<keyword evidence="6 13" id="KW-0963">Cytoplasm</keyword>
<evidence type="ECO:0000256" key="4">
    <source>
        <dbReference type="ARBA" id="ARBA00012219"/>
    </source>
</evidence>
<dbReference type="InterPro" id="IPR004821">
    <property type="entry name" value="Cyt_trans-like"/>
</dbReference>
<evidence type="ECO:0000256" key="3">
    <source>
        <dbReference type="ARBA" id="ARBA00009256"/>
    </source>
</evidence>
<reference evidence="14 15" key="1">
    <citation type="submission" date="2018-03" db="EMBL/GenBank/DDBJ databases">
        <title>Cereibacter changlensis.</title>
        <authorList>
            <person name="Meyer T.E."/>
            <person name="Miller S."/>
            <person name="Lodha T."/>
            <person name="Gandham S."/>
            <person name="Chintalapati S."/>
            <person name="Chintalapati V.R."/>
        </authorList>
    </citation>
    <scope>NUCLEOTIDE SEQUENCE [LARGE SCALE GENOMIC DNA]</scope>
    <source>
        <strain evidence="14 15">JA139</strain>
    </source>
</reference>
<dbReference type="InterPro" id="IPR042176">
    <property type="entry name" value="Pantoate_ligase_C"/>
</dbReference>
<keyword evidence="9 13" id="KW-0547">Nucleotide-binding</keyword>
<protein>
    <recommendedName>
        <fullName evidence="5 13">Pantothenate synthetase</fullName>
        <shortName evidence="13">PS</shortName>
        <ecNumber evidence="4 13">6.3.2.1</ecNumber>
    </recommendedName>
    <alternativeName>
        <fullName evidence="13">Pantoate--beta-alanine ligase</fullName>
    </alternativeName>
    <alternativeName>
        <fullName evidence="13">Pantoate-activating enzyme</fullName>
    </alternativeName>
</protein>
<organism evidence="14 15">
    <name type="scientific">Cereibacter changlensis JA139</name>
    <dbReference type="NCBI Taxonomy" id="1188249"/>
    <lineage>
        <taxon>Bacteria</taxon>
        <taxon>Pseudomonadati</taxon>
        <taxon>Pseudomonadota</taxon>
        <taxon>Alphaproteobacteria</taxon>
        <taxon>Rhodobacterales</taxon>
        <taxon>Paracoccaceae</taxon>
        <taxon>Cereibacter</taxon>
    </lineage>
</organism>
<evidence type="ECO:0000256" key="9">
    <source>
        <dbReference type="ARBA" id="ARBA00022741"/>
    </source>
</evidence>
<keyword evidence="8 13" id="KW-0566">Pantothenate biosynthesis</keyword>
<evidence type="ECO:0000256" key="6">
    <source>
        <dbReference type="ARBA" id="ARBA00022490"/>
    </source>
</evidence>
<keyword evidence="7 13" id="KW-0436">Ligase</keyword>
<dbReference type="AlphaFoldDB" id="A0A2T4JYX1"/>
<keyword evidence="15" id="KW-1185">Reference proteome</keyword>
<feature type="binding site" evidence="13">
    <location>
        <begin position="32"/>
        <end position="39"/>
    </location>
    <ligand>
        <name>ATP</name>
        <dbReference type="ChEBI" id="CHEBI:30616"/>
    </ligand>
</feature>
<dbReference type="FunFam" id="3.40.50.620:FF:000114">
    <property type="entry name" value="Pantothenate synthetase"/>
    <property type="match status" value="1"/>
</dbReference>
<dbReference type="NCBIfam" id="TIGR00018">
    <property type="entry name" value="panC"/>
    <property type="match status" value="1"/>
</dbReference>
<keyword evidence="10 13" id="KW-0067">ATP-binding</keyword>
<dbReference type="UniPathway" id="UPA00028">
    <property type="reaction ID" value="UER00005"/>
</dbReference>
<evidence type="ECO:0000313" key="14">
    <source>
        <dbReference type="EMBL" id="PTE23105.1"/>
    </source>
</evidence>
<name>A0A2T4JYX1_9RHOB</name>
<dbReference type="Gene3D" id="3.40.50.620">
    <property type="entry name" value="HUPs"/>
    <property type="match status" value="1"/>
</dbReference>
<dbReference type="GO" id="GO:0004592">
    <property type="term" value="F:pantoate-beta-alanine ligase activity"/>
    <property type="evidence" value="ECO:0007669"/>
    <property type="project" value="UniProtKB-UniRule"/>
</dbReference>
<feature type="binding site" evidence="13">
    <location>
        <position position="63"/>
    </location>
    <ligand>
        <name>(R)-pantoate</name>
        <dbReference type="ChEBI" id="CHEBI:15980"/>
    </ligand>
</feature>
<dbReference type="PANTHER" id="PTHR21299">
    <property type="entry name" value="CYTIDYLATE KINASE/PANTOATE-BETA-ALANINE LIGASE"/>
    <property type="match status" value="1"/>
</dbReference>
<feature type="binding site" evidence="13">
    <location>
        <position position="63"/>
    </location>
    <ligand>
        <name>beta-alanine</name>
        <dbReference type="ChEBI" id="CHEBI:57966"/>
    </ligand>
</feature>
<comment type="catalytic activity">
    <reaction evidence="11 13">
        <text>(R)-pantoate + beta-alanine + ATP = (R)-pantothenate + AMP + diphosphate + H(+)</text>
        <dbReference type="Rhea" id="RHEA:10912"/>
        <dbReference type="ChEBI" id="CHEBI:15378"/>
        <dbReference type="ChEBI" id="CHEBI:15980"/>
        <dbReference type="ChEBI" id="CHEBI:29032"/>
        <dbReference type="ChEBI" id="CHEBI:30616"/>
        <dbReference type="ChEBI" id="CHEBI:33019"/>
        <dbReference type="ChEBI" id="CHEBI:57966"/>
        <dbReference type="ChEBI" id="CHEBI:456215"/>
        <dbReference type="EC" id="6.3.2.1"/>
    </reaction>
</comment>
<dbReference type="RefSeq" id="WP_107662615.1">
    <property type="nucleotide sequence ID" value="NZ_PZKG01000010.1"/>
</dbReference>
<dbReference type="GO" id="GO:0005524">
    <property type="term" value="F:ATP binding"/>
    <property type="evidence" value="ECO:0007669"/>
    <property type="project" value="UniProtKB-KW"/>
</dbReference>
<evidence type="ECO:0000313" key="15">
    <source>
        <dbReference type="Proteomes" id="UP000241010"/>
    </source>
</evidence>
<sequence length="280" mass="29626">MTVVILRRVADLRTMVRGWKAAGQTVGVVPTMGALHEGHLSLARAAKAGCDRVIVTIFVNPKQFNNPADLEKYPRTEDRDAALLATVGVDVIFAPLPDEVYPPGFATGVSVSGVSAPLEGAHRPGHFDGVATVVAKLFGMTMADRAYFGEKDWQQLQVVQRLVADLNLPVQIVGCGTVREADGLAMSSRNARLSESGRKIAPGLHREMQRAAEAMRAGVPVAAALEEAAAAVQAAGFEAVDYLDLRSADLLEPMTALNGPARLLAAATLDGVRLIDNIAV</sequence>
<dbReference type="HAMAP" id="MF_00158">
    <property type="entry name" value="PanC"/>
    <property type="match status" value="1"/>
</dbReference>
<dbReference type="GO" id="GO:0015940">
    <property type="term" value="P:pantothenate biosynthetic process"/>
    <property type="evidence" value="ECO:0007669"/>
    <property type="project" value="UniProtKB-UniRule"/>
</dbReference>
<comment type="function">
    <text evidence="12 13">Catalyzes the condensation of pantoate with beta-alanine in an ATP-dependent reaction via a pantoyl-adenylate intermediate.</text>
</comment>
<feature type="binding site" evidence="13">
    <location>
        <position position="155"/>
    </location>
    <ligand>
        <name>(R)-pantoate</name>
        <dbReference type="ChEBI" id="CHEBI:15980"/>
    </ligand>
</feature>
<feature type="binding site" evidence="13">
    <location>
        <position position="178"/>
    </location>
    <ligand>
        <name>ATP</name>
        <dbReference type="ChEBI" id="CHEBI:30616"/>
    </ligand>
</feature>
<comment type="pathway">
    <text evidence="2 13">Cofactor biosynthesis; (R)-pantothenate biosynthesis; (R)-pantothenate from (R)-pantoate and beta-alanine: step 1/1.</text>
</comment>
<evidence type="ECO:0000256" key="5">
    <source>
        <dbReference type="ARBA" id="ARBA00014155"/>
    </source>
</evidence>
<proteinExistence type="inferred from homology"/>
<evidence type="ECO:0000256" key="10">
    <source>
        <dbReference type="ARBA" id="ARBA00022840"/>
    </source>
</evidence>
<evidence type="ECO:0000256" key="7">
    <source>
        <dbReference type="ARBA" id="ARBA00022598"/>
    </source>
</evidence>
<evidence type="ECO:0000256" key="8">
    <source>
        <dbReference type="ARBA" id="ARBA00022655"/>
    </source>
</evidence>
<evidence type="ECO:0000256" key="1">
    <source>
        <dbReference type="ARBA" id="ARBA00004496"/>
    </source>
</evidence>
<comment type="subunit">
    <text evidence="13">Homodimer.</text>
</comment>
<dbReference type="InterPro" id="IPR014729">
    <property type="entry name" value="Rossmann-like_a/b/a_fold"/>
</dbReference>
<dbReference type="Gene3D" id="3.30.1300.10">
    <property type="entry name" value="Pantoate-beta-alanine ligase, C-terminal domain"/>
    <property type="match status" value="1"/>
</dbReference>
<comment type="caution">
    <text evidence="14">The sequence shown here is derived from an EMBL/GenBank/DDBJ whole genome shotgun (WGS) entry which is preliminary data.</text>
</comment>
<dbReference type="NCBIfam" id="TIGR00125">
    <property type="entry name" value="cyt_tran_rel"/>
    <property type="match status" value="1"/>
</dbReference>
<comment type="subcellular location">
    <subcellularLocation>
        <location evidence="1 13">Cytoplasm</location>
    </subcellularLocation>
</comment>
<dbReference type="CDD" id="cd00560">
    <property type="entry name" value="PanC"/>
    <property type="match status" value="1"/>
</dbReference>
<gene>
    <name evidence="13" type="primary">panC</name>
    <name evidence="14" type="ORF">C5F48_04020</name>
</gene>
<evidence type="ECO:0000256" key="11">
    <source>
        <dbReference type="ARBA" id="ARBA00048258"/>
    </source>
</evidence>
<comment type="similarity">
    <text evidence="3 13">Belongs to the pantothenate synthetase family.</text>
</comment>
<dbReference type="OrthoDB" id="9773087at2"/>
<comment type="miscellaneous">
    <text evidence="13">The reaction proceeds by a bi uni uni bi ping pong mechanism.</text>
</comment>
<evidence type="ECO:0000256" key="2">
    <source>
        <dbReference type="ARBA" id="ARBA00004990"/>
    </source>
</evidence>
<accession>A0A2T4JYX1</accession>
<feature type="binding site" evidence="13">
    <location>
        <begin position="186"/>
        <end position="189"/>
    </location>
    <ligand>
        <name>ATP</name>
        <dbReference type="ChEBI" id="CHEBI:30616"/>
    </ligand>
</feature>
<dbReference type="Proteomes" id="UP000241010">
    <property type="component" value="Unassembled WGS sequence"/>
</dbReference>
<dbReference type="EC" id="6.3.2.1" evidence="4 13"/>
<dbReference type="GO" id="GO:0005829">
    <property type="term" value="C:cytosol"/>
    <property type="evidence" value="ECO:0007669"/>
    <property type="project" value="TreeGrafter"/>
</dbReference>